<sequence length="268" mass="29051">MPQDELQSGDPGRRFDYAAALTPGLLDPDRAPPDAVSGPNGKAAVKRYAVYRNNVTVSLIDALAASFPATLRITGPDFFRAMARFHARETPPTSPLLFEYGRDFPDFIERYEYARPMPWLADVARLERAWLDAYHAADAEPLASVALASVPPERLADTVFVPHPATHAMRSRYPVVTIFAANRRDRPVARIEADGPEDALVTRPDLEVFVRHLPPGGAVFLDRLMAGEPLGAAAAAAFAERAEFDLAANIAGLLQAGAFTAAHHGGWA</sequence>
<protein>
    <submittedName>
        <fullName evidence="2">DNA-binding domain-containing protein</fullName>
    </submittedName>
</protein>
<feature type="domain" description="Putative DNA-binding" evidence="1">
    <location>
        <begin position="19"/>
        <end position="108"/>
    </location>
</feature>
<gene>
    <name evidence="2" type="ORF">MES5069_770082</name>
</gene>
<dbReference type="Proteomes" id="UP001153050">
    <property type="component" value="Unassembled WGS sequence"/>
</dbReference>
<dbReference type="Gene3D" id="1.10.150.690">
    <property type="entry name" value="DUF2063"/>
    <property type="match status" value="1"/>
</dbReference>
<keyword evidence="3" id="KW-1185">Reference proteome</keyword>
<evidence type="ECO:0000259" key="1">
    <source>
        <dbReference type="Pfam" id="PF09836"/>
    </source>
</evidence>
<dbReference type="RefSeq" id="WP_254022347.1">
    <property type="nucleotide sequence ID" value="NZ_CAKXZT010000176.1"/>
</dbReference>
<dbReference type="InterPro" id="IPR018640">
    <property type="entry name" value="DUF2063"/>
</dbReference>
<reference evidence="2 3" key="1">
    <citation type="submission" date="2022-03" db="EMBL/GenBank/DDBJ databases">
        <authorList>
            <person name="Brunel B."/>
        </authorList>
    </citation>
    <scope>NUCLEOTIDE SEQUENCE [LARGE SCALE GENOMIC DNA]</scope>
    <source>
        <strain evidence="2">STM5069sample</strain>
    </source>
</reference>
<keyword evidence="2" id="KW-0238">DNA-binding</keyword>
<evidence type="ECO:0000313" key="3">
    <source>
        <dbReference type="Proteomes" id="UP001153050"/>
    </source>
</evidence>
<organism evidence="2 3">
    <name type="scientific">Mesorhizobium escarrei</name>
    <dbReference type="NCBI Taxonomy" id="666018"/>
    <lineage>
        <taxon>Bacteria</taxon>
        <taxon>Pseudomonadati</taxon>
        <taxon>Pseudomonadota</taxon>
        <taxon>Alphaproteobacteria</taxon>
        <taxon>Hyphomicrobiales</taxon>
        <taxon>Phyllobacteriaceae</taxon>
        <taxon>Mesorhizobium</taxon>
    </lineage>
</organism>
<dbReference type="InterPro" id="IPR044922">
    <property type="entry name" value="DUF2063_N_sf"/>
</dbReference>
<proteinExistence type="predicted"/>
<dbReference type="EMBL" id="CAKXZT010000176">
    <property type="protein sequence ID" value="CAH2409238.1"/>
    <property type="molecule type" value="Genomic_DNA"/>
</dbReference>
<dbReference type="Pfam" id="PF09836">
    <property type="entry name" value="DUF2063"/>
    <property type="match status" value="1"/>
</dbReference>
<name>A0ABM9EIL5_9HYPH</name>
<accession>A0ABM9EIL5</accession>
<dbReference type="GO" id="GO:0003677">
    <property type="term" value="F:DNA binding"/>
    <property type="evidence" value="ECO:0007669"/>
    <property type="project" value="UniProtKB-KW"/>
</dbReference>
<comment type="caution">
    <text evidence="2">The sequence shown here is derived from an EMBL/GenBank/DDBJ whole genome shotgun (WGS) entry which is preliminary data.</text>
</comment>
<evidence type="ECO:0000313" key="2">
    <source>
        <dbReference type="EMBL" id="CAH2409238.1"/>
    </source>
</evidence>